<dbReference type="Proteomes" id="UP000198859">
    <property type="component" value="Chromosome I"/>
</dbReference>
<dbReference type="InterPro" id="IPR000462">
    <property type="entry name" value="CDP-OH_P_trans"/>
</dbReference>
<dbReference type="RefSeq" id="WP_091733414.1">
    <property type="nucleotide sequence ID" value="NZ_LT629757.1"/>
</dbReference>
<dbReference type="AlphaFoldDB" id="A0A1H1NQX3"/>
<dbReference type="OrthoDB" id="5195266at2"/>
<name>A0A1H1NQX3_9ACTN</name>
<protein>
    <submittedName>
        <fullName evidence="2">CDP-diacylglycerol--glycerol-3-phosphate 3-phosphatidyltransferase</fullName>
    </submittedName>
</protein>
<keyword evidence="3" id="KW-1185">Reference proteome</keyword>
<feature type="transmembrane region" description="Helical" evidence="1">
    <location>
        <begin position="179"/>
        <end position="199"/>
    </location>
</feature>
<dbReference type="Gene3D" id="1.20.120.1760">
    <property type="match status" value="1"/>
</dbReference>
<keyword evidence="1" id="KW-0812">Transmembrane</keyword>
<evidence type="ECO:0000313" key="2">
    <source>
        <dbReference type="EMBL" id="SDS01145.1"/>
    </source>
</evidence>
<keyword evidence="2" id="KW-0808">Transferase</keyword>
<feature type="transmembrane region" description="Helical" evidence="1">
    <location>
        <begin position="62"/>
        <end position="95"/>
    </location>
</feature>
<evidence type="ECO:0000256" key="1">
    <source>
        <dbReference type="SAM" id="Phobius"/>
    </source>
</evidence>
<reference evidence="3" key="1">
    <citation type="submission" date="2016-10" db="EMBL/GenBank/DDBJ databases">
        <authorList>
            <person name="Varghese N."/>
            <person name="Submissions S."/>
        </authorList>
    </citation>
    <scope>NUCLEOTIDE SEQUENCE [LARGE SCALE GENOMIC DNA]</scope>
    <source>
        <strain evidence="3">DSM 22127</strain>
    </source>
</reference>
<keyword evidence="1" id="KW-0472">Membrane</keyword>
<dbReference type="STRING" id="642780.SAMN04488570_0936"/>
<dbReference type="GO" id="GO:0016780">
    <property type="term" value="F:phosphotransferase activity, for other substituted phosphate groups"/>
    <property type="evidence" value="ECO:0007669"/>
    <property type="project" value="InterPro"/>
</dbReference>
<gene>
    <name evidence="2" type="ORF">SAMN04488570_0936</name>
</gene>
<proteinExistence type="predicted"/>
<evidence type="ECO:0000313" key="3">
    <source>
        <dbReference type="Proteomes" id="UP000198859"/>
    </source>
</evidence>
<feature type="transmembrane region" description="Helical" evidence="1">
    <location>
        <begin position="126"/>
        <end position="152"/>
    </location>
</feature>
<accession>A0A1H1NQX3</accession>
<keyword evidence="1" id="KW-1133">Transmembrane helix</keyword>
<dbReference type="GO" id="GO:0016020">
    <property type="term" value="C:membrane"/>
    <property type="evidence" value="ECO:0007669"/>
    <property type="project" value="InterPro"/>
</dbReference>
<dbReference type="Pfam" id="PF01066">
    <property type="entry name" value="CDP-OH_P_transf"/>
    <property type="match status" value="1"/>
</dbReference>
<dbReference type="EMBL" id="LT629757">
    <property type="protein sequence ID" value="SDS01145.1"/>
    <property type="molecule type" value="Genomic_DNA"/>
</dbReference>
<dbReference type="GO" id="GO:0008654">
    <property type="term" value="P:phospholipid biosynthetic process"/>
    <property type="evidence" value="ECO:0007669"/>
    <property type="project" value="InterPro"/>
</dbReference>
<dbReference type="InterPro" id="IPR043130">
    <property type="entry name" value="CDP-OH_PTrfase_TM_dom"/>
</dbReference>
<organism evidence="2 3">
    <name type="scientific">Nocardioides scoriae</name>
    <dbReference type="NCBI Taxonomy" id="642780"/>
    <lineage>
        <taxon>Bacteria</taxon>
        <taxon>Bacillati</taxon>
        <taxon>Actinomycetota</taxon>
        <taxon>Actinomycetes</taxon>
        <taxon>Propionibacteriales</taxon>
        <taxon>Nocardioidaceae</taxon>
        <taxon>Nocardioides</taxon>
    </lineage>
</organism>
<sequence>MSGPVGGADPSDPSERAYDLWAGLHEGVDPRGSVWVAGWVRLVHRCARPLAGRGVRPDTVTLVGVLVAGTAPVLATLPAGWPLLAVVAVLAAAVLDGVDGALAARTGRATAWGRVLDPLADRCSDVLLLLVLLVLGAPWWLVGLVVVATLLLESVRAHAQVAGLHGPGAITVWERPARVIVAVLAVLMHLAELAARGLGVAVLPRVDGPGLVTALAVVAALLAGAGLVSLVVAVRRALPG</sequence>
<feature type="transmembrane region" description="Helical" evidence="1">
    <location>
        <begin position="211"/>
        <end position="234"/>
    </location>
</feature>